<feature type="region of interest" description="Disordered" evidence="1">
    <location>
        <begin position="104"/>
        <end position="130"/>
    </location>
</feature>
<reference evidence="2 3" key="1">
    <citation type="submission" date="2024-03" db="EMBL/GenBank/DDBJ databases">
        <title>The genome assembly and annotation of the cricket Gryllus longicercus Weissman &amp; Gray.</title>
        <authorList>
            <person name="Szrajer S."/>
            <person name="Gray D."/>
            <person name="Ylla G."/>
        </authorList>
    </citation>
    <scope>NUCLEOTIDE SEQUENCE [LARGE SCALE GENOMIC DNA]</scope>
    <source>
        <strain evidence="2">DAG 2021-001</strain>
        <tissue evidence="2">Whole body minus gut</tissue>
    </source>
</reference>
<dbReference type="AlphaFoldDB" id="A0AAN9ZBJ0"/>
<dbReference type="EMBL" id="JAZDUA010000077">
    <property type="protein sequence ID" value="KAK7869234.1"/>
    <property type="molecule type" value="Genomic_DNA"/>
</dbReference>
<organism evidence="2 3">
    <name type="scientific">Gryllus longicercus</name>
    <dbReference type="NCBI Taxonomy" id="2509291"/>
    <lineage>
        <taxon>Eukaryota</taxon>
        <taxon>Metazoa</taxon>
        <taxon>Ecdysozoa</taxon>
        <taxon>Arthropoda</taxon>
        <taxon>Hexapoda</taxon>
        <taxon>Insecta</taxon>
        <taxon>Pterygota</taxon>
        <taxon>Neoptera</taxon>
        <taxon>Polyneoptera</taxon>
        <taxon>Orthoptera</taxon>
        <taxon>Ensifera</taxon>
        <taxon>Gryllidea</taxon>
        <taxon>Grylloidea</taxon>
        <taxon>Gryllidae</taxon>
        <taxon>Gryllinae</taxon>
        <taxon>Gryllus</taxon>
    </lineage>
</organism>
<keyword evidence="3" id="KW-1185">Reference proteome</keyword>
<evidence type="ECO:0000313" key="3">
    <source>
        <dbReference type="Proteomes" id="UP001378592"/>
    </source>
</evidence>
<name>A0AAN9ZBJ0_9ORTH</name>
<proteinExistence type="predicted"/>
<dbReference type="Proteomes" id="UP001378592">
    <property type="component" value="Unassembled WGS sequence"/>
</dbReference>
<sequence length="155" mass="17580">MAVFNCGLDRRWCKDSTAFTGLSNEKNSMPFISANGYYGYLPVYADDSNAMETNDITDSLENHRVGTFPNMTESPCSGNTMQHLSNHRPNGRCIVQKITALPRKRNSSEEVDENHKRIKKEESPFEGSGGYEVPLLQPTYNSDYHYPRCTMGHYV</sequence>
<accession>A0AAN9ZBJ0</accession>
<comment type="caution">
    <text evidence="2">The sequence shown here is derived from an EMBL/GenBank/DDBJ whole genome shotgun (WGS) entry which is preliminary data.</text>
</comment>
<gene>
    <name evidence="2" type="ORF">R5R35_000865</name>
</gene>
<evidence type="ECO:0000313" key="2">
    <source>
        <dbReference type="EMBL" id="KAK7869234.1"/>
    </source>
</evidence>
<evidence type="ECO:0000256" key="1">
    <source>
        <dbReference type="SAM" id="MobiDB-lite"/>
    </source>
</evidence>
<protein>
    <submittedName>
        <fullName evidence="2">Uncharacterized protein</fullName>
    </submittedName>
</protein>
<feature type="compositionally biased region" description="Basic and acidic residues" evidence="1">
    <location>
        <begin position="113"/>
        <end position="123"/>
    </location>
</feature>